<feature type="domain" description="Transposase IS801/IS1294" evidence="1">
    <location>
        <begin position="134"/>
        <end position="295"/>
    </location>
</feature>
<evidence type="ECO:0000313" key="5">
    <source>
        <dbReference type="EMBL" id="MCD1656108.1"/>
    </source>
</evidence>
<dbReference type="GO" id="GO:0006313">
    <property type="term" value="P:DNA transposition"/>
    <property type="evidence" value="ECO:0007669"/>
    <property type="project" value="InterPro"/>
</dbReference>
<dbReference type="AlphaFoldDB" id="A0AAE3EJX5"/>
<gene>
    <name evidence="3" type="ORF">K7J14_14815</name>
    <name evidence="4" type="ORF">K7J14_15090</name>
    <name evidence="5" type="ORF">K7J14_15515</name>
    <name evidence="6" type="ORF">K7J14_15595</name>
</gene>
<dbReference type="EMBL" id="JAINWA010000003">
    <property type="protein sequence ID" value="MCD1656108.1"/>
    <property type="molecule type" value="Genomic_DNA"/>
</dbReference>
<evidence type="ECO:0000313" key="3">
    <source>
        <dbReference type="EMBL" id="MCD1655968.1"/>
    </source>
</evidence>
<name>A0AAE3EJX5_9SPIR</name>
<dbReference type="PANTHER" id="PTHR37023:SF1">
    <property type="entry name" value="ISSOD25 TRANSPOSASE TNPA_ISSOD25"/>
    <property type="match status" value="1"/>
</dbReference>
<dbReference type="Pfam" id="PF14319">
    <property type="entry name" value="Zn_Tnp_IS91"/>
    <property type="match status" value="1"/>
</dbReference>
<reference evidence="6" key="1">
    <citation type="submission" date="2021-08" db="EMBL/GenBank/DDBJ databases">
        <title>Comparative analyses of Brucepasteria parasyntrophica and Teretinema zuelzerae.</title>
        <authorList>
            <person name="Song Y."/>
            <person name="Brune A."/>
        </authorList>
    </citation>
    <scope>NUCLEOTIDE SEQUENCE</scope>
    <source>
        <strain evidence="6">DSM 1903</strain>
    </source>
</reference>
<proteinExistence type="predicted"/>
<accession>A0AAE3EJX5</accession>
<dbReference type="GO" id="GO:0004803">
    <property type="term" value="F:transposase activity"/>
    <property type="evidence" value="ECO:0007669"/>
    <property type="project" value="InterPro"/>
</dbReference>
<dbReference type="Pfam" id="PF04986">
    <property type="entry name" value="Y2_Tnp"/>
    <property type="match status" value="1"/>
</dbReference>
<dbReference type="PANTHER" id="PTHR37023">
    <property type="entry name" value="TRANSPOSASE"/>
    <property type="match status" value="1"/>
</dbReference>
<dbReference type="EMBL" id="JAINWA010000003">
    <property type="protein sequence ID" value="MCD1655968.1"/>
    <property type="molecule type" value="Genomic_DNA"/>
</dbReference>
<dbReference type="EMBL" id="JAINWA010000003">
    <property type="protein sequence ID" value="MCD1656023.1"/>
    <property type="molecule type" value="Genomic_DNA"/>
</dbReference>
<evidence type="ECO:0000259" key="2">
    <source>
        <dbReference type="Pfam" id="PF14319"/>
    </source>
</evidence>
<evidence type="ECO:0000259" key="1">
    <source>
        <dbReference type="Pfam" id="PF04986"/>
    </source>
</evidence>
<dbReference type="Proteomes" id="UP001198163">
    <property type="component" value="Unassembled WGS sequence"/>
</dbReference>
<comment type="caution">
    <text evidence="6">The sequence shown here is derived from an EMBL/GenBank/DDBJ whole genome shotgun (WGS) entry which is preliminary data.</text>
</comment>
<evidence type="ECO:0000313" key="6">
    <source>
        <dbReference type="EMBL" id="MCD1656124.1"/>
    </source>
</evidence>
<dbReference type="EMBL" id="JAINWA010000003">
    <property type="protein sequence ID" value="MCD1656124.1"/>
    <property type="molecule type" value="Genomic_DNA"/>
</dbReference>
<evidence type="ECO:0000313" key="7">
    <source>
        <dbReference type="Proteomes" id="UP001198163"/>
    </source>
</evidence>
<protein>
    <submittedName>
        <fullName evidence="6">Transposase</fullName>
    </submittedName>
</protein>
<sequence>MKNRILEQICSVALKRSFKLDAKQKRSLQNMRECKTTRYGGRVVQCTKCGTIATVYNSCNQRGCPICYKANQKRWEDKVLTSVLNVNHFHLVISIPQVFTGVWLRNKKDFMNAFFECVKRAINNISKYYGITPGCIAVFQTHGKGMSYKPHIHCVLSDGGLTGNGDWMPLGTISYTRITDVIKEYLVKELQRKHIQDIPEQKDINDREWNVYATYYQGNVQKIIGYLAHAAKGVVINLNQELVENEEKGTFSYIERHAGKETRIELDKELFVSRYMNHIPVPHTVTVRNYGLYSNQYSDKLEKLQKIFPMEIEMEEAECVDHCPICHAAMEIIMTLEPYEEVPAHEILCKIKLPET</sequence>
<feature type="domain" description="Transposase zinc-binding" evidence="2">
    <location>
        <begin position="17"/>
        <end position="95"/>
    </location>
</feature>
<keyword evidence="7" id="KW-1185">Reference proteome</keyword>
<organism evidence="6 7">
    <name type="scientific">Teretinema zuelzerae</name>
    <dbReference type="NCBI Taxonomy" id="156"/>
    <lineage>
        <taxon>Bacteria</taxon>
        <taxon>Pseudomonadati</taxon>
        <taxon>Spirochaetota</taxon>
        <taxon>Spirochaetia</taxon>
        <taxon>Spirochaetales</taxon>
        <taxon>Treponemataceae</taxon>
        <taxon>Teretinema</taxon>
    </lineage>
</organism>
<dbReference type="GO" id="GO:0003677">
    <property type="term" value="F:DNA binding"/>
    <property type="evidence" value="ECO:0007669"/>
    <property type="project" value="InterPro"/>
</dbReference>
<evidence type="ECO:0000313" key="4">
    <source>
        <dbReference type="EMBL" id="MCD1656023.1"/>
    </source>
</evidence>
<dbReference type="InterPro" id="IPR026889">
    <property type="entry name" value="Zn_Tnp"/>
</dbReference>
<dbReference type="InterPro" id="IPR007069">
    <property type="entry name" value="Transposase_32"/>
</dbReference>